<evidence type="ECO:0000313" key="1">
    <source>
        <dbReference type="EMBL" id="GMR62588.1"/>
    </source>
</evidence>
<dbReference type="Gene3D" id="2.170.260.10">
    <property type="entry name" value="paz domain"/>
    <property type="match status" value="1"/>
</dbReference>
<evidence type="ECO:0000313" key="2">
    <source>
        <dbReference type="Proteomes" id="UP001328107"/>
    </source>
</evidence>
<sequence>SGHGDDGDAQWSAIFLKLLLSQNARFIPPVLRSDHNQSIHARFAHVGGGMYFIPSAVAHDKETVAKKNIQPGVEAWMGFYLSCRQDEDGNPVINFGKTNAFFVSLNLNLLEFYKGVIKAVSSFFYIIYLSREDVMTDRAIEDFTQRMSGLKVKCSWAPDRDHKSGFVVGRVERHYRFVRLMQNTQSADNYYFYTWDRRNQRRAEVRLDTWYSQQQQMLQYPKLPLCEVKTDYIPMEMLFTHDKPQSSPSNLIPTCGCKLLRS</sequence>
<dbReference type="EMBL" id="BTRK01000006">
    <property type="protein sequence ID" value="GMR62588.1"/>
    <property type="molecule type" value="Genomic_DNA"/>
</dbReference>
<keyword evidence="2" id="KW-1185">Reference proteome</keyword>
<reference evidence="2" key="1">
    <citation type="submission" date="2022-10" db="EMBL/GenBank/DDBJ databases">
        <title>Genome assembly of Pristionchus species.</title>
        <authorList>
            <person name="Yoshida K."/>
            <person name="Sommer R.J."/>
        </authorList>
    </citation>
    <scope>NUCLEOTIDE SEQUENCE [LARGE SCALE GENOMIC DNA]</scope>
    <source>
        <strain evidence="2">RS5460</strain>
    </source>
</reference>
<protein>
    <submittedName>
        <fullName evidence="1">Uncharacterized protein</fullName>
    </submittedName>
</protein>
<dbReference type="InterPro" id="IPR036085">
    <property type="entry name" value="PAZ_dom_sf"/>
</dbReference>
<organism evidence="1 2">
    <name type="scientific">Pristionchus mayeri</name>
    <dbReference type="NCBI Taxonomy" id="1317129"/>
    <lineage>
        <taxon>Eukaryota</taxon>
        <taxon>Metazoa</taxon>
        <taxon>Ecdysozoa</taxon>
        <taxon>Nematoda</taxon>
        <taxon>Chromadorea</taxon>
        <taxon>Rhabditida</taxon>
        <taxon>Rhabditina</taxon>
        <taxon>Diplogasteromorpha</taxon>
        <taxon>Diplogasteroidea</taxon>
        <taxon>Neodiplogasteridae</taxon>
        <taxon>Pristionchus</taxon>
    </lineage>
</organism>
<dbReference type="SUPFAM" id="SSF101690">
    <property type="entry name" value="PAZ domain"/>
    <property type="match status" value="1"/>
</dbReference>
<dbReference type="Proteomes" id="UP001328107">
    <property type="component" value="Unassembled WGS sequence"/>
</dbReference>
<proteinExistence type="predicted"/>
<feature type="non-terminal residue" evidence="1">
    <location>
        <position position="1"/>
    </location>
</feature>
<gene>
    <name evidence="1" type="ORF">PMAYCL1PPCAC_32783</name>
</gene>
<accession>A0AAN5DG36</accession>
<comment type="caution">
    <text evidence="1">The sequence shown here is derived from an EMBL/GenBank/DDBJ whole genome shotgun (WGS) entry which is preliminary data.</text>
</comment>
<name>A0AAN5DG36_9BILA</name>
<dbReference type="AlphaFoldDB" id="A0AAN5DG36"/>